<gene>
    <name evidence="10" type="ORF">GQ607_013188</name>
</gene>
<feature type="transmembrane region" description="Helical" evidence="8">
    <location>
        <begin position="88"/>
        <end position="107"/>
    </location>
</feature>
<feature type="transmembrane region" description="Helical" evidence="8">
    <location>
        <begin position="386"/>
        <end position="406"/>
    </location>
</feature>
<protein>
    <submittedName>
        <fullName evidence="10">Trichothecene efflux pump</fullName>
    </submittedName>
</protein>
<feature type="transmembrane region" description="Helical" evidence="8">
    <location>
        <begin position="119"/>
        <end position="138"/>
    </location>
</feature>
<feature type="transmembrane region" description="Helical" evidence="8">
    <location>
        <begin position="279"/>
        <end position="299"/>
    </location>
</feature>
<keyword evidence="6" id="KW-0175">Coiled coil</keyword>
<keyword evidence="11" id="KW-1185">Reference proteome</keyword>
<dbReference type="InterPro" id="IPR053791">
    <property type="entry name" value="MFS_Tri12-like"/>
</dbReference>
<evidence type="ECO:0000256" key="2">
    <source>
        <dbReference type="ARBA" id="ARBA00022448"/>
    </source>
</evidence>
<feature type="transmembrane region" description="Helical" evidence="8">
    <location>
        <begin position="418"/>
        <end position="438"/>
    </location>
</feature>
<evidence type="ECO:0000256" key="7">
    <source>
        <dbReference type="SAM" id="MobiDB-lite"/>
    </source>
</evidence>
<accession>A0A8H3ZPZ9</accession>
<comment type="caution">
    <text evidence="10">The sequence shown here is derived from an EMBL/GenBank/DDBJ whole genome shotgun (WGS) entry which is preliminary data.</text>
</comment>
<feature type="transmembrane region" description="Helical" evidence="8">
    <location>
        <begin position="51"/>
        <end position="76"/>
    </location>
</feature>
<evidence type="ECO:0000256" key="6">
    <source>
        <dbReference type="SAM" id="Coils"/>
    </source>
</evidence>
<feature type="compositionally biased region" description="Low complexity" evidence="7">
    <location>
        <begin position="578"/>
        <end position="599"/>
    </location>
</feature>
<dbReference type="EMBL" id="WOWK01000094">
    <property type="protein sequence ID" value="KAF0319540.1"/>
    <property type="molecule type" value="Genomic_DNA"/>
</dbReference>
<keyword evidence="2" id="KW-0813">Transport</keyword>
<evidence type="ECO:0000256" key="4">
    <source>
        <dbReference type="ARBA" id="ARBA00022989"/>
    </source>
</evidence>
<dbReference type="InterPro" id="IPR036259">
    <property type="entry name" value="MFS_trans_sf"/>
</dbReference>
<dbReference type="AlphaFoldDB" id="A0A8H3ZPZ9"/>
<evidence type="ECO:0000256" key="3">
    <source>
        <dbReference type="ARBA" id="ARBA00022692"/>
    </source>
</evidence>
<feature type="transmembrane region" description="Helical" evidence="8">
    <location>
        <begin position="537"/>
        <end position="556"/>
    </location>
</feature>
<dbReference type="SUPFAM" id="SSF57959">
    <property type="entry name" value="Leucine zipper domain"/>
    <property type="match status" value="1"/>
</dbReference>
<dbReference type="Pfam" id="PF06609">
    <property type="entry name" value="TRI12"/>
    <property type="match status" value="1"/>
</dbReference>
<name>A0A8H3ZPZ9_9PEZI</name>
<keyword evidence="5 8" id="KW-0472">Membrane</keyword>
<dbReference type="PROSITE" id="PS00216">
    <property type="entry name" value="SUGAR_TRANSPORT_1"/>
    <property type="match status" value="1"/>
</dbReference>
<feature type="compositionally biased region" description="Polar residues" evidence="7">
    <location>
        <begin position="600"/>
        <end position="609"/>
    </location>
</feature>
<proteinExistence type="predicted"/>
<dbReference type="InterPro" id="IPR020846">
    <property type="entry name" value="MFS_dom"/>
</dbReference>
<evidence type="ECO:0000256" key="1">
    <source>
        <dbReference type="ARBA" id="ARBA00004141"/>
    </source>
</evidence>
<comment type="subcellular location">
    <subcellularLocation>
        <location evidence="1">Membrane</location>
        <topology evidence="1">Multi-pass membrane protein</topology>
    </subcellularLocation>
</comment>
<evidence type="ECO:0000313" key="11">
    <source>
        <dbReference type="Proteomes" id="UP000434172"/>
    </source>
</evidence>
<dbReference type="CDD" id="cd14688">
    <property type="entry name" value="bZIP_YAP"/>
    <property type="match status" value="1"/>
</dbReference>
<evidence type="ECO:0000256" key="8">
    <source>
        <dbReference type="SAM" id="Phobius"/>
    </source>
</evidence>
<evidence type="ECO:0000313" key="10">
    <source>
        <dbReference type="EMBL" id="KAF0319540.1"/>
    </source>
</evidence>
<dbReference type="InterPro" id="IPR021833">
    <property type="entry name" value="DUF3425"/>
</dbReference>
<dbReference type="GO" id="GO:0005886">
    <property type="term" value="C:plasma membrane"/>
    <property type="evidence" value="ECO:0007669"/>
    <property type="project" value="TreeGrafter"/>
</dbReference>
<dbReference type="OrthoDB" id="4161376at2759"/>
<dbReference type="PROSITE" id="PS50850">
    <property type="entry name" value="MFS"/>
    <property type="match status" value="1"/>
</dbReference>
<organism evidence="10 11">
    <name type="scientific">Colletotrichum asianum</name>
    <dbReference type="NCBI Taxonomy" id="702518"/>
    <lineage>
        <taxon>Eukaryota</taxon>
        <taxon>Fungi</taxon>
        <taxon>Dikarya</taxon>
        <taxon>Ascomycota</taxon>
        <taxon>Pezizomycotina</taxon>
        <taxon>Sordariomycetes</taxon>
        <taxon>Hypocreomycetidae</taxon>
        <taxon>Glomerellales</taxon>
        <taxon>Glomerellaceae</taxon>
        <taxon>Colletotrichum</taxon>
        <taxon>Colletotrichum gloeosporioides species complex</taxon>
    </lineage>
</organism>
<dbReference type="PANTHER" id="PTHR23501:SF109">
    <property type="entry name" value="MAJOR FACILITATOR SUPERFAMILY (MFS) PROFILE DOMAIN-CONTAINING PROTEIN-RELATED"/>
    <property type="match status" value="1"/>
</dbReference>
<dbReference type="InterPro" id="IPR010573">
    <property type="entry name" value="MFS_Str1/Tri12-like"/>
</dbReference>
<dbReference type="SUPFAM" id="SSF103473">
    <property type="entry name" value="MFS general substrate transporter"/>
    <property type="match status" value="1"/>
</dbReference>
<feature type="region of interest" description="Disordered" evidence="7">
    <location>
        <begin position="575"/>
        <end position="626"/>
    </location>
</feature>
<feature type="transmembrane region" description="Helical" evidence="8">
    <location>
        <begin position="176"/>
        <end position="195"/>
    </location>
</feature>
<reference evidence="10 11" key="1">
    <citation type="submission" date="2019-12" db="EMBL/GenBank/DDBJ databases">
        <title>A genome sequence resource for the geographically widespread anthracnose pathogen Colletotrichum asianum.</title>
        <authorList>
            <person name="Meng Y."/>
        </authorList>
    </citation>
    <scope>NUCLEOTIDE SEQUENCE [LARGE SCALE GENOMIC DNA]</scope>
    <source>
        <strain evidence="10 11">ICMP 18580</strain>
    </source>
</reference>
<dbReference type="Pfam" id="PF11905">
    <property type="entry name" value="DUF3425"/>
    <property type="match status" value="1"/>
</dbReference>
<evidence type="ECO:0000256" key="5">
    <source>
        <dbReference type="ARBA" id="ARBA00023136"/>
    </source>
</evidence>
<evidence type="ECO:0000259" key="9">
    <source>
        <dbReference type="PROSITE" id="PS50850"/>
    </source>
</evidence>
<sequence>MDISKNESVREFERMDTLEKYIENDRDDSDSIRSEALGDDLPPGYFWSPRFLGAMAGFCLSALSAYIFLILPTNVLTFINADIGPSPYISWVNIARTLSLSFTYTILGRLSDLFGRRWFFIGGNCVAIVGIIVCAVAQNVNTLIVGAAIYGLGETVQLSFNVAVGELVPNKYRPMVLSCIFATNAPIATFGPIIARKFVENPKLSWRWCFYINIIAVGLAIVLLYLFYHPPTFELLHDRKTKRQLLKELDYLGIFLWTAGLTLLLMGVSWGGVMFPWDSAATISSLVIGVGLLVALFCWEAFANLTYPAIPVKFFANRGFMALVCCATVASMFYYSAVLLWPQQVQALYTTDINYGGWLSSTVASSTALGQVCAGAIVKWGGNVRYWIIFSTFAMVGFVGALASLTPETLNTGIALTILGPFFVGFIELASLALAPLFCKPADIGLASGLLASIRSAGGSIAVAVYTSILSNRLATTIPAAITQPATAAGFPASQIPALAKAIQGNKLKTFPGLSTAVKEAVSKVLPTAYSKAFETVYLASLGFGAIAIVGCLFSMDAQKHLTNKVERRMRTIMPRRPSMSASVQSATSPSSVGSSTVQENSGMTQQDIELQKKRARDRKSQQAMRDRNKWTIQNLNDQIAYLNSTMEEKSQDVAMLQTRIGVLESENAQLRAQNVALQLSLMGRNDNSGPGDDSFVFERRLSDSPWELPSRNTAPGCIADQVLQGFVDSVRSDGILTSTSSYTLKPKVSALVQQQGRSEDDISNVVADVVRTYPEIETLPKQVAVFQNMALLLKWMVLLDKQSWDLMPSWLRPVPAQLTTPHAAWIDRIPWPRVREYLIANPDITLDDWAATYSSSFDVSWTYEPSLVLITVATDGPGMSEITINPVYEEHLRQLKNWTVGNLFRQRFPVIADLIDRDTLESGVCGEFNTS</sequence>
<feature type="transmembrane region" description="Helical" evidence="8">
    <location>
        <begin position="320"/>
        <end position="341"/>
    </location>
</feature>
<feature type="transmembrane region" description="Helical" evidence="8">
    <location>
        <begin position="450"/>
        <end position="469"/>
    </location>
</feature>
<feature type="transmembrane region" description="Helical" evidence="8">
    <location>
        <begin position="210"/>
        <end position="228"/>
    </location>
</feature>
<dbReference type="Gene3D" id="1.20.1250.20">
    <property type="entry name" value="MFS general substrate transporter like domains"/>
    <property type="match status" value="1"/>
</dbReference>
<feature type="transmembrane region" description="Helical" evidence="8">
    <location>
        <begin position="353"/>
        <end position="374"/>
    </location>
</feature>
<feature type="transmembrane region" description="Helical" evidence="8">
    <location>
        <begin position="249"/>
        <end position="273"/>
    </location>
</feature>
<keyword evidence="4 8" id="KW-1133">Transmembrane helix</keyword>
<dbReference type="CDD" id="cd06179">
    <property type="entry name" value="MFS_TRI12_like"/>
    <property type="match status" value="1"/>
</dbReference>
<dbReference type="GO" id="GO:0022857">
    <property type="term" value="F:transmembrane transporter activity"/>
    <property type="evidence" value="ECO:0007669"/>
    <property type="project" value="InterPro"/>
</dbReference>
<feature type="transmembrane region" description="Helical" evidence="8">
    <location>
        <begin position="144"/>
        <end position="164"/>
    </location>
</feature>
<keyword evidence="3 8" id="KW-0812">Transmembrane</keyword>
<dbReference type="PANTHER" id="PTHR23501">
    <property type="entry name" value="MAJOR FACILITATOR SUPERFAMILY"/>
    <property type="match status" value="1"/>
</dbReference>
<feature type="domain" description="Major facilitator superfamily (MFS) profile" evidence="9">
    <location>
        <begin position="50"/>
        <end position="560"/>
    </location>
</feature>
<dbReference type="InterPro" id="IPR005829">
    <property type="entry name" value="Sugar_transporter_CS"/>
</dbReference>
<dbReference type="Proteomes" id="UP000434172">
    <property type="component" value="Unassembled WGS sequence"/>
</dbReference>
<dbReference type="InterPro" id="IPR046347">
    <property type="entry name" value="bZIP_sf"/>
</dbReference>
<dbReference type="GO" id="GO:0003700">
    <property type="term" value="F:DNA-binding transcription factor activity"/>
    <property type="evidence" value="ECO:0007669"/>
    <property type="project" value="InterPro"/>
</dbReference>
<feature type="coiled-coil region" evidence="6">
    <location>
        <begin position="633"/>
        <end position="674"/>
    </location>
</feature>